<evidence type="ECO:0000256" key="3">
    <source>
        <dbReference type="ARBA" id="ARBA00023274"/>
    </source>
</evidence>
<comment type="caution">
    <text evidence="4">The sequence shown here is derived from an EMBL/GenBank/DDBJ whole genome shotgun (WGS) entry which is preliminary data.</text>
</comment>
<evidence type="ECO:0000256" key="2">
    <source>
        <dbReference type="ARBA" id="ARBA00022980"/>
    </source>
</evidence>
<accession>A0A438FWM6</accession>
<proteinExistence type="inferred from homology"/>
<dbReference type="InterPro" id="IPR009000">
    <property type="entry name" value="Transl_B-barrel_sf"/>
</dbReference>
<dbReference type="GO" id="GO:0005840">
    <property type="term" value="C:ribosome"/>
    <property type="evidence" value="ECO:0007669"/>
    <property type="project" value="UniProtKB-KW"/>
</dbReference>
<gene>
    <name evidence="4" type="ORF">CK203_046979</name>
</gene>
<dbReference type="GO" id="GO:1990904">
    <property type="term" value="C:ribonucleoprotein complex"/>
    <property type="evidence" value="ECO:0007669"/>
    <property type="project" value="UniProtKB-KW"/>
</dbReference>
<dbReference type="GO" id="GO:0006412">
    <property type="term" value="P:translation"/>
    <property type="evidence" value="ECO:0007669"/>
    <property type="project" value="InterPro"/>
</dbReference>
<keyword evidence="2" id="KW-0689">Ribosomal protein</keyword>
<dbReference type="AlphaFoldDB" id="A0A438FWM6"/>
<sequence>MGRLLRGWWREAKESALSFMSEVAVIVGAGGTWVRGGGHGGVQPQTSQIRNPTLEEAILCQGPILGYKRSKSNQYPNTSLIQIEGMVMRQEKGFLKAKVKKNEITAPHTGRKTGLRCQWNWSEVKRSCHALPRAGA</sequence>
<protein>
    <submittedName>
        <fullName evidence="4">Uncharacterized protein</fullName>
    </submittedName>
</protein>
<dbReference type="EMBL" id="QGNW01000722">
    <property type="protein sequence ID" value="RVW64349.1"/>
    <property type="molecule type" value="Genomic_DNA"/>
</dbReference>
<dbReference type="Pfam" id="PF01247">
    <property type="entry name" value="Ribosomal_L35Ae"/>
    <property type="match status" value="1"/>
</dbReference>
<reference evidence="4 5" key="1">
    <citation type="journal article" date="2018" name="PLoS Genet.">
        <title>Population sequencing reveals clonal diversity and ancestral inbreeding in the grapevine cultivar Chardonnay.</title>
        <authorList>
            <person name="Roach M.J."/>
            <person name="Johnson D.L."/>
            <person name="Bohlmann J."/>
            <person name="van Vuuren H.J."/>
            <person name="Jones S.J."/>
            <person name="Pretorius I.S."/>
            <person name="Schmidt S.A."/>
            <person name="Borneman A.R."/>
        </authorList>
    </citation>
    <scope>NUCLEOTIDE SEQUENCE [LARGE SCALE GENOMIC DNA]</scope>
    <source>
        <strain evidence="5">cv. Chardonnay</strain>
        <tissue evidence="4">Leaf</tissue>
    </source>
</reference>
<dbReference type="Gene3D" id="2.40.10.190">
    <property type="entry name" value="translation elongation factor selb, chain A, domain 4"/>
    <property type="match status" value="1"/>
</dbReference>
<keyword evidence="3" id="KW-0687">Ribonucleoprotein</keyword>
<evidence type="ECO:0000313" key="4">
    <source>
        <dbReference type="EMBL" id="RVW64349.1"/>
    </source>
</evidence>
<dbReference type="InterPro" id="IPR001780">
    <property type="entry name" value="Ribosomal_eL33"/>
</dbReference>
<name>A0A438FWM6_VITVI</name>
<dbReference type="Proteomes" id="UP000288805">
    <property type="component" value="Unassembled WGS sequence"/>
</dbReference>
<organism evidence="4 5">
    <name type="scientific">Vitis vinifera</name>
    <name type="common">Grape</name>
    <dbReference type="NCBI Taxonomy" id="29760"/>
    <lineage>
        <taxon>Eukaryota</taxon>
        <taxon>Viridiplantae</taxon>
        <taxon>Streptophyta</taxon>
        <taxon>Embryophyta</taxon>
        <taxon>Tracheophyta</taxon>
        <taxon>Spermatophyta</taxon>
        <taxon>Magnoliopsida</taxon>
        <taxon>eudicotyledons</taxon>
        <taxon>Gunneridae</taxon>
        <taxon>Pentapetalae</taxon>
        <taxon>rosids</taxon>
        <taxon>Vitales</taxon>
        <taxon>Vitaceae</taxon>
        <taxon>Viteae</taxon>
        <taxon>Vitis</taxon>
    </lineage>
</organism>
<dbReference type="InterPro" id="IPR038661">
    <property type="entry name" value="Ribosomal_eL33_sf"/>
</dbReference>
<evidence type="ECO:0000256" key="1">
    <source>
        <dbReference type="ARBA" id="ARBA00009269"/>
    </source>
</evidence>
<dbReference type="SUPFAM" id="SSF50447">
    <property type="entry name" value="Translation proteins"/>
    <property type="match status" value="1"/>
</dbReference>
<evidence type="ECO:0000313" key="5">
    <source>
        <dbReference type="Proteomes" id="UP000288805"/>
    </source>
</evidence>
<dbReference type="GO" id="GO:0003735">
    <property type="term" value="F:structural constituent of ribosome"/>
    <property type="evidence" value="ECO:0007669"/>
    <property type="project" value="InterPro"/>
</dbReference>
<comment type="similarity">
    <text evidence="1">Belongs to the eukaryotic ribosomal protein eL33 family.</text>
</comment>